<reference evidence="3" key="1">
    <citation type="journal article" date="2019" name="Int. J. Syst. Evol. Microbiol.">
        <title>The Global Catalogue of Microorganisms (GCM) 10K type strain sequencing project: providing services to taxonomists for standard genome sequencing and annotation.</title>
        <authorList>
            <consortium name="The Broad Institute Genomics Platform"/>
            <consortium name="The Broad Institute Genome Sequencing Center for Infectious Disease"/>
            <person name="Wu L."/>
            <person name="Ma J."/>
        </authorList>
    </citation>
    <scope>NUCLEOTIDE SEQUENCE [LARGE SCALE GENOMIC DNA]</scope>
    <source>
        <strain evidence="3">WYCCWR 12678</strain>
    </source>
</reference>
<keyword evidence="1" id="KW-0812">Transmembrane</keyword>
<sequence length="46" mass="5386">MVRILRYYRIATILMSVLSVLLAIRGTVARRRRSLKMLRRAVKNLG</sequence>
<evidence type="ECO:0000313" key="2">
    <source>
        <dbReference type="EMBL" id="MFC4769620.1"/>
    </source>
</evidence>
<keyword evidence="1" id="KW-0472">Membrane</keyword>
<dbReference type="RefSeq" id="WP_380028351.1">
    <property type="nucleotide sequence ID" value="NZ_JBHSHC010000140.1"/>
</dbReference>
<dbReference type="Proteomes" id="UP001596002">
    <property type="component" value="Unassembled WGS sequence"/>
</dbReference>
<feature type="transmembrane region" description="Helical" evidence="1">
    <location>
        <begin position="6"/>
        <end position="28"/>
    </location>
</feature>
<evidence type="ECO:0000313" key="3">
    <source>
        <dbReference type="Proteomes" id="UP001596002"/>
    </source>
</evidence>
<keyword evidence="1" id="KW-1133">Transmembrane helix</keyword>
<organism evidence="2 3">
    <name type="scientific">Effusibacillus consociatus</name>
    <dbReference type="NCBI Taxonomy" id="1117041"/>
    <lineage>
        <taxon>Bacteria</taxon>
        <taxon>Bacillati</taxon>
        <taxon>Bacillota</taxon>
        <taxon>Bacilli</taxon>
        <taxon>Bacillales</taxon>
        <taxon>Alicyclobacillaceae</taxon>
        <taxon>Effusibacillus</taxon>
    </lineage>
</organism>
<protein>
    <submittedName>
        <fullName evidence="2">Uncharacterized protein</fullName>
    </submittedName>
</protein>
<accession>A0ABV9Q6F2</accession>
<gene>
    <name evidence="2" type="ORF">ACFO8Q_20035</name>
</gene>
<name>A0ABV9Q6F2_9BACL</name>
<proteinExistence type="predicted"/>
<dbReference type="EMBL" id="JBHSHC010000140">
    <property type="protein sequence ID" value="MFC4769620.1"/>
    <property type="molecule type" value="Genomic_DNA"/>
</dbReference>
<comment type="caution">
    <text evidence="2">The sequence shown here is derived from an EMBL/GenBank/DDBJ whole genome shotgun (WGS) entry which is preliminary data.</text>
</comment>
<evidence type="ECO:0000256" key="1">
    <source>
        <dbReference type="SAM" id="Phobius"/>
    </source>
</evidence>
<keyword evidence="3" id="KW-1185">Reference proteome</keyword>